<name>A0A7C2FTR5_9DEIN</name>
<comment type="caution">
    <text evidence="1">The sequence shown here is derived from an EMBL/GenBank/DDBJ whole genome shotgun (WGS) entry which is preliminary data.</text>
</comment>
<evidence type="ECO:0000313" key="1">
    <source>
        <dbReference type="EMBL" id="HEH82267.1"/>
    </source>
</evidence>
<proteinExistence type="predicted"/>
<accession>A0A7C2FTR5</accession>
<dbReference type="EMBL" id="DSHZ01000040">
    <property type="protein sequence ID" value="HEO41428.1"/>
    <property type="molecule type" value="Genomic_DNA"/>
</dbReference>
<evidence type="ECO:0008006" key="3">
    <source>
        <dbReference type="Google" id="ProtNLM"/>
    </source>
</evidence>
<organism evidence="1">
    <name type="scientific">Thermus islandicus</name>
    <dbReference type="NCBI Taxonomy" id="540988"/>
    <lineage>
        <taxon>Bacteria</taxon>
        <taxon>Thermotogati</taxon>
        <taxon>Deinococcota</taxon>
        <taxon>Deinococci</taxon>
        <taxon>Thermales</taxon>
        <taxon>Thermaceae</taxon>
        <taxon>Thermus</taxon>
    </lineage>
</organism>
<sequence length="87" mass="9590">MESYKLHLLRLAREGVVEVPGVPLRAYALTAPEGPRASAFYLLLEGELVIDLPEGRYLHLRRGEGAVVREPHRLLPVAGAVLLELPV</sequence>
<dbReference type="AlphaFoldDB" id="A0A7C2FTR5"/>
<dbReference type="EMBL" id="DSKL01000187">
    <property type="protein sequence ID" value="HEH82267.1"/>
    <property type="molecule type" value="Genomic_DNA"/>
</dbReference>
<reference evidence="1" key="1">
    <citation type="journal article" date="2020" name="mSystems">
        <title>Genome- and Community-Level Interaction Insights into Carbon Utilization and Element Cycling Functions of Hydrothermarchaeota in Hydrothermal Sediment.</title>
        <authorList>
            <person name="Zhou Z."/>
            <person name="Liu Y."/>
            <person name="Xu W."/>
            <person name="Pan J."/>
            <person name="Luo Z.H."/>
            <person name="Li M."/>
        </authorList>
    </citation>
    <scope>NUCLEOTIDE SEQUENCE [LARGE SCALE GENOMIC DNA]</scope>
    <source>
        <strain evidence="2">SpSt-189</strain>
        <strain evidence="1">SpSt-246</strain>
    </source>
</reference>
<protein>
    <recommendedName>
        <fullName evidence="3">Cupin domain-containing protein</fullName>
    </recommendedName>
</protein>
<gene>
    <name evidence="2" type="ORF">ENP09_00725</name>
    <name evidence="1" type="ORF">ENP73_04570</name>
</gene>
<evidence type="ECO:0000313" key="2">
    <source>
        <dbReference type="EMBL" id="HEO41428.1"/>
    </source>
</evidence>